<evidence type="ECO:0000313" key="10">
    <source>
        <dbReference type="EMBL" id="ERL92270.1"/>
    </source>
</evidence>
<dbReference type="Proteomes" id="UP000030742">
    <property type="component" value="Unassembled WGS sequence"/>
</dbReference>
<comment type="subunit">
    <text evidence="7">Forms pentamers. Component of the PI(3,5)P2 regulatory complex/PAS complex, at least composed of PIKFYVE, FIG4 and VAC14. VAC14 nucleates the assembly of the complex and serves as a scaffold by pentamerizing into a star-shaped structure, which can bind a single copy each of PIKFYVE and FIG4 and coordinates their activities. Interacts with NOS1.</text>
</comment>
<evidence type="ECO:0000256" key="1">
    <source>
        <dbReference type="ARBA" id="ARBA00004308"/>
    </source>
</evidence>
<evidence type="ECO:0000256" key="6">
    <source>
        <dbReference type="ARBA" id="ARBA00045654"/>
    </source>
</evidence>
<dbReference type="Pfam" id="PF12755">
    <property type="entry name" value="Vac14_Fab1_bd"/>
    <property type="match status" value="1"/>
</dbReference>
<feature type="transmembrane region" description="Helical" evidence="8">
    <location>
        <begin position="826"/>
        <end position="846"/>
    </location>
</feature>
<proteinExistence type="inferred from homology"/>
<dbReference type="AlphaFoldDB" id="U4UQF3"/>
<dbReference type="Gene3D" id="1.25.10.10">
    <property type="entry name" value="Leucine-rich Repeat Variant"/>
    <property type="match status" value="2"/>
</dbReference>
<dbReference type="PANTHER" id="PTHR16023">
    <property type="entry name" value="TAX1 BINDING PROTEIN-RELATED"/>
    <property type="match status" value="1"/>
</dbReference>
<evidence type="ECO:0000259" key="9">
    <source>
        <dbReference type="Pfam" id="PF11916"/>
    </source>
</evidence>
<keyword evidence="4" id="KW-0677">Repeat</keyword>
<evidence type="ECO:0000256" key="2">
    <source>
        <dbReference type="ARBA" id="ARBA00010225"/>
    </source>
</evidence>
<feature type="domain" description="Vacuolar protein 14 C-terminal Fig4-binding" evidence="9">
    <location>
        <begin position="495"/>
        <end position="673"/>
    </location>
</feature>
<feature type="transmembrane region" description="Helical" evidence="8">
    <location>
        <begin position="795"/>
        <end position="814"/>
    </location>
</feature>
<feature type="transmembrane region" description="Helical" evidence="8">
    <location>
        <begin position="893"/>
        <end position="915"/>
    </location>
</feature>
<sequence length="941" mass="106705">MSDKDYAPLSAACVRALNDKFYEKRKTAALEIEKMVKEFAAVNNTGQIKRILKILGHDFALSQNPHARKGGLIGLAAIALALGKETDGYTEDLIKPILGCFSDQDLRVRYYACESMYNVVKVARSAVLPHFSPIFNALSKVATDSDQNTKSASELLDRLLKDIVTESTSFDLDAFVSLLRERIYTRSPFSRQFIISWISVLNSEPQLDLINYLPEILDGLFRILEDTNLEVKKMCETTLGEFLRNIKSEPSRVNFGAMINILINHAQEKSDELVQFTAITWIKEFVQLSGRPMLPYISGIFTAILPCLAYETDARRMTDIKETASAVNFTLMKLISLQNSDATNEDHAEVRPNDFEDGIPQEIDLQSVVDVLIQYLLHNSIQTKVAVLQWIHHLYTKLPSKMVNYIDLLFPALQKTLSDEADQVVQQCLIVIAEVISAPTSPSPGTKGKNIYYNKFIVSLLLLFSNDKRLLDERGSFIIRQVLASKSKPRAKDGSFFRQLCLLLNAEDIYITLAMILLNETNLKFASLMVDHLNMILLTSSELFELRNRLKDLSNEKNRELFLRIYETWCHNPVATVALCLLTQSYSHVCDLIKLLYPFNNDHDKTYIEVTVDFLMEIDKLVQLIESPIFAYLRLELLEVPCDKHLVRALYGLLMLLPQTEAFVILKTRLSCIPSLHLQFDDKVVVRKKSSDVDFQKLLAHFKEVQEKHKQYKKENRTKEILLFDREAPSDDTAIYVLLLTDLSIWNYLNKMVDAAIMRRKSQMFLTNISPVYDTHDEVIRKKLKRGKFPPTKTGIIKMISLSLQIGSIAGWAVLDKNCDNLGISYSNLGSTCMGFAIQLLLFLWFSFGKTVKDPGFWINLDIAVNMVISLVTILTSIISIKICKVTDVQHLTAALSTAGACVSVCGCAALFLMYRFIEEPDPEQAAPKSIRPDPRKSLFA</sequence>
<evidence type="ECO:0000256" key="8">
    <source>
        <dbReference type="SAM" id="Phobius"/>
    </source>
</evidence>
<keyword evidence="5 8" id="KW-0472">Membrane</keyword>
<dbReference type="OrthoDB" id="6753431at2759"/>
<name>U4UQF3_DENPD</name>
<reference evidence="10 11" key="1">
    <citation type="journal article" date="2013" name="Genome Biol.">
        <title>Draft genome of the mountain pine beetle, Dendroctonus ponderosae Hopkins, a major forest pest.</title>
        <authorList>
            <person name="Keeling C.I."/>
            <person name="Yuen M.M."/>
            <person name="Liao N.Y."/>
            <person name="Docking T.R."/>
            <person name="Chan S.K."/>
            <person name="Taylor G.A."/>
            <person name="Palmquist D.L."/>
            <person name="Jackman S.D."/>
            <person name="Nguyen A."/>
            <person name="Li M."/>
            <person name="Henderson H."/>
            <person name="Janes J.K."/>
            <person name="Zhao Y."/>
            <person name="Pandoh P."/>
            <person name="Moore R."/>
            <person name="Sperling F.A."/>
            <person name="Huber D.P."/>
            <person name="Birol I."/>
            <person name="Jones S.J."/>
            <person name="Bohlmann J."/>
        </authorList>
    </citation>
    <scope>NUCLEOTIDE SEQUENCE</scope>
</reference>
<keyword evidence="8" id="KW-1133">Transmembrane helix</keyword>
<comment type="subcellular location">
    <subcellularLocation>
        <location evidence="1">Endomembrane system</location>
    </subcellularLocation>
</comment>
<dbReference type="InterPro" id="IPR026825">
    <property type="entry name" value="Vac14"/>
</dbReference>
<evidence type="ECO:0000313" key="11">
    <source>
        <dbReference type="Proteomes" id="UP000030742"/>
    </source>
</evidence>
<dbReference type="Pfam" id="PF11916">
    <property type="entry name" value="Vac14_Fig4_bd"/>
    <property type="match status" value="1"/>
</dbReference>
<organism evidence="10 11">
    <name type="scientific">Dendroctonus ponderosae</name>
    <name type="common">Mountain pine beetle</name>
    <dbReference type="NCBI Taxonomy" id="77166"/>
    <lineage>
        <taxon>Eukaryota</taxon>
        <taxon>Metazoa</taxon>
        <taxon>Ecdysozoa</taxon>
        <taxon>Arthropoda</taxon>
        <taxon>Hexapoda</taxon>
        <taxon>Insecta</taxon>
        <taxon>Pterygota</taxon>
        <taxon>Neoptera</taxon>
        <taxon>Endopterygota</taxon>
        <taxon>Coleoptera</taxon>
        <taxon>Polyphaga</taxon>
        <taxon>Cucujiformia</taxon>
        <taxon>Curculionidae</taxon>
        <taxon>Scolytinae</taxon>
        <taxon>Dendroctonus</taxon>
    </lineage>
</organism>
<feature type="transmembrane region" description="Helical" evidence="8">
    <location>
        <begin position="858"/>
        <end position="881"/>
    </location>
</feature>
<dbReference type="GO" id="GO:0010008">
    <property type="term" value="C:endosome membrane"/>
    <property type="evidence" value="ECO:0007669"/>
    <property type="project" value="TreeGrafter"/>
</dbReference>
<comment type="function">
    <text evidence="6">Scaffold protein component of the PI(3,5)P2 regulatory complex which regulates both the synthesis and turnover of phosphatidylinositol 3,5-bisphosphate (PtdIns(3,5)P2). Pentamerizes into a star-shaped structure and nucleates the assembly of the complex. The pentamer binds a single copy each of PIKFYVE and FIG4 and coordinates both PIKfyve kinase activity and FIG4 phosphatase activity, being required to maintain normal levels of phosphatidylinositol 3-phosphate (PtdIns(3)P) and phosphatidylinositol 5-phosphate (PtdIns(5)P). Plays a role in the biogenesis of endosome carrier vesicles (ECV) / multivesicular bodies (MVB) transport intermediates from early endosomes.</text>
</comment>
<evidence type="ECO:0000256" key="5">
    <source>
        <dbReference type="ARBA" id="ARBA00023136"/>
    </source>
</evidence>
<dbReference type="STRING" id="77166.U4UQF3"/>
<comment type="similarity">
    <text evidence="2">Belongs to the VAC14 family.</text>
</comment>
<dbReference type="InterPro" id="IPR016024">
    <property type="entry name" value="ARM-type_fold"/>
</dbReference>
<dbReference type="EMBL" id="KB632319">
    <property type="protein sequence ID" value="ERL92270.1"/>
    <property type="molecule type" value="Genomic_DNA"/>
</dbReference>
<dbReference type="GO" id="GO:0006661">
    <property type="term" value="P:phosphatidylinositol biosynthetic process"/>
    <property type="evidence" value="ECO:0007669"/>
    <property type="project" value="InterPro"/>
</dbReference>
<evidence type="ECO:0000256" key="3">
    <source>
        <dbReference type="ARBA" id="ARBA00013840"/>
    </source>
</evidence>
<keyword evidence="8" id="KW-0812">Transmembrane</keyword>
<evidence type="ECO:0000256" key="4">
    <source>
        <dbReference type="ARBA" id="ARBA00022737"/>
    </source>
</evidence>
<dbReference type="SUPFAM" id="SSF48371">
    <property type="entry name" value="ARM repeat"/>
    <property type="match status" value="1"/>
</dbReference>
<dbReference type="PANTHER" id="PTHR16023:SF0">
    <property type="entry name" value="PROTEIN VAC14 HOMOLOG"/>
    <property type="match status" value="1"/>
</dbReference>
<accession>U4UQF3</accession>
<dbReference type="GO" id="GO:0070772">
    <property type="term" value="C:PAS complex"/>
    <property type="evidence" value="ECO:0007669"/>
    <property type="project" value="InterPro"/>
</dbReference>
<protein>
    <recommendedName>
        <fullName evidence="3">Protein VAC14 homolog</fullName>
    </recommendedName>
</protein>
<dbReference type="InterPro" id="IPR011989">
    <property type="entry name" value="ARM-like"/>
</dbReference>
<dbReference type="InterPro" id="IPR021841">
    <property type="entry name" value="VAC14_Fig4p-bd"/>
</dbReference>
<evidence type="ECO:0000256" key="7">
    <source>
        <dbReference type="ARBA" id="ARBA00047092"/>
    </source>
</evidence>
<gene>
    <name evidence="10" type="ORF">D910_09587</name>
</gene>